<sequence>MEKELLKSVFEKCSKNKVEFLKGENITQNKSDHSYCNQECQDKEQNKLQNDECNKYKQSDHKTSLVHDCGKEACRYNVVIKPGVDWNKQTISTNGLKTNVNGFITFEDLAKKFKDLKFSLIF</sequence>
<name>A0A4V6Q6B8_9BACT</name>
<evidence type="ECO:0000313" key="2">
    <source>
        <dbReference type="Proteomes" id="UP000295757"/>
    </source>
</evidence>
<proteinExistence type="predicted"/>
<keyword evidence="2" id="KW-1185">Reference proteome</keyword>
<comment type="caution">
    <text evidence="1">The sequence shown here is derived from an EMBL/GenBank/DDBJ whole genome shotgun (WGS) entry which is preliminary data.</text>
</comment>
<protein>
    <submittedName>
        <fullName evidence="1">Uncharacterized protein</fullName>
    </submittedName>
</protein>
<organism evidence="1 2">
    <name type="scientific">Mycoplasmopsis mustelae</name>
    <dbReference type="NCBI Taxonomy" id="171289"/>
    <lineage>
        <taxon>Bacteria</taxon>
        <taxon>Bacillati</taxon>
        <taxon>Mycoplasmatota</taxon>
        <taxon>Mycoplasmoidales</taxon>
        <taxon>Metamycoplasmataceae</taxon>
        <taxon>Mycoplasmopsis</taxon>
    </lineage>
</organism>
<dbReference type="Proteomes" id="UP000295757">
    <property type="component" value="Unassembled WGS sequence"/>
</dbReference>
<dbReference type="AlphaFoldDB" id="A0A4V6Q6B8"/>
<reference evidence="1 2" key="1">
    <citation type="submission" date="2019-03" db="EMBL/GenBank/DDBJ databases">
        <title>Genomic Encyclopedia of Archaeal and Bacterial Type Strains, Phase II (KMG-II): from individual species to whole genera.</title>
        <authorList>
            <person name="Goeker M."/>
        </authorList>
    </citation>
    <scope>NUCLEOTIDE SEQUENCE [LARGE SCALE GENOMIC DNA]</scope>
    <source>
        <strain evidence="1 2">ATCC 35214</strain>
    </source>
</reference>
<dbReference type="RefSeq" id="WP_134110402.1">
    <property type="nucleotide sequence ID" value="NZ_SOCN01000001.1"/>
</dbReference>
<evidence type="ECO:0000313" key="1">
    <source>
        <dbReference type="EMBL" id="TDV24260.1"/>
    </source>
</evidence>
<dbReference type="EMBL" id="SOCN01000001">
    <property type="protein sequence ID" value="TDV24260.1"/>
    <property type="molecule type" value="Genomic_DNA"/>
</dbReference>
<gene>
    <name evidence="1" type="ORF">BCF59_0213</name>
</gene>
<accession>A0A4V6Q6B8</accession>